<evidence type="ECO:0000313" key="1">
    <source>
        <dbReference type="EMBL" id="PRY91314.1"/>
    </source>
</evidence>
<evidence type="ECO:0000313" key="2">
    <source>
        <dbReference type="Proteomes" id="UP000238392"/>
    </source>
</evidence>
<dbReference type="Proteomes" id="UP000238392">
    <property type="component" value="Unassembled WGS sequence"/>
</dbReference>
<protein>
    <recommendedName>
        <fullName evidence="3">Gamma-glutamyl kinase</fullName>
    </recommendedName>
</protein>
<comment type="caution">
    <text evidence="1">The sequence shown here is derived from an EMBL/GenBank/DDBJ whole genome shotgun (WGS) entry which is preliminary data.</text>
</comment>
<proteinExistence type="predicted"/>
<sequence>MLIFWKKNLTLLSVPKTGTTALEAALKPHADIIFSAPPELKHLPLYRYNRFLEKMFDAALGKTPETVAVIREPISWLGSWYRYRQRDELTGNPNSTKGISFDDFVQEYLKGKPEPFAVVGSQSKFLSGQTEQQQVDHLFRYEDMNSVIQFFQNRLGSAIDLPWLNKSTNQDLVLSKGVENRLRKKKAEDFALYEKAGSRNF</sequence>
<dbReference type="OrthoDB" id="7687351at2"/>
<dbReference type="Gene3D" id="3.40.50.300">
    <property type="entry name" value="P-loop containing nucleotide triphosphate hydrolases"/>
    <property type="match status" value="1"/>
</dbReference>
<evidence type="ECO:0008006" key="3">
    <source>
        <dbReference type="Google" id="ProtNLM"/>
    </source>
</evidence>
<dbReference type="InterPro" id="IPR027417">
    <property type="entry name" value="P-loop_NTPase"/>
</dbReference>
<dbReference type="EMBL" id="PVTQ01000004">
    <property type="protein sequence ID" value="PRY91314.1"/>
    <property type="molecule type" value="Genomic_DNA"/>
</dbReference>
<reference evidence="1 2" key="1">
    <citation type="submission" date="2018-03" db="EMBL/GenBank/DDBJ databases">
        <title>Genomic Encyclopedia of Archaeal and Bacterial Type Strains, Phase II (KMG-II): from individual species to whole genera.</title>
        <authorList>
            <person name="Goeker M."/>
        </authorList>
    </citation>
    <scope>NUCLEOTIDE SEQUENCE [LARGE SCALE GENOMIC DNA]</scope>
    <source>
        <strain evidence="1 2">DSM 100212</strain>
    </source>
</reference>
<accession>A0A2T0WXL0</accession>
<organism evidence="1 2">
    <name type="scientific">Donghicola tyrosinivorans</name>
    <dbReference type="NCBI Taxonomy" id="1652492"/>
    <lineage>
        <taxon>Bacteria</taxon>
        <taxon>Pseudomonadati</taxon>
        <taxon>Pseudomonadota</taxon>
        <taxon>Alphaproteobacteria</taxon>
        <taxon>Rhodobacterales</taxon>
        <taxon>Roseobacteraceae</taxon>
        <taxon>Donghicola</taxon>
    </lineage>
</organism>
<name>A0A2T0WXL0_9RHOB</name>
<dbReference type="SUPFAM" id="SSF52540">
    <property type="entry name" value="P-loop containing nucleoside triphosphate hydrolases"/>
    <property type="match status" value="1"/>
</dbReference>
<gene>
    <name evidence="1" type="ORF">CLV74_104337</name>
</gene>
<dbReference type="AlphaFoldDB" id="A0A2T0WXL0"/>
<keyword evidence="2" id="KW-1185">Reference proteome</keyword>
<dbReference type="RefSeq" id="WP_106263822.1">
    <property type="nucleotide sequence ID" value="NZ_PVTQ01000004.1"/>
</dbReference>